<keyword evidence="2" id="KW-1185">Reference proteome</keyword>
<evidence type="ECO:0000313" key="2">
    <source>
        <dbReference type="Proteomes" id="UP001165488"/>
    </source>
</evidence>
<sequence length="157" mass="18298">MKNIKNTISRMFVIVMFFLMSSCEDLFPRISIGTINDSNHDIQYFTTIYKPEGLIYPDTILPLRLSPPFSVSKSKSSSYLDFNMTGRDLFSGIPSDTLSVFIFHPDTLALYDWGTIRSDYKILVRYDLSYQDLERLDWKVYYPPNDQIDGIKMFPSE</sequence>
<comment type="caution">
    <text evidence="1">The sequence shown here is derived from an EMBL/GenBank/DDBJ whole genome shotgun (WGS) entry which is preliminary data.</text>
</comment>
<dbReference type="Proteomes" id="UP001165488">
    <property type="component" value="Unassembled WGS sequence"/>
</dbReference>
<name>A0ABS9UJG5_9BACT</name>
<reference evidence="1" key="1">
    <citation type="submission" date="2022-03" db="EMBL/GenBank/DDBJ databases">
        <title>De novo assembled genomes of Belliella spp. (Cyclobacteriaceae) strains.</title>
        <authorList>
            <person name="Szabo A."/>
            <person name="Korponai K."/>
            <person name="Felfoldi T."/>
        </authorList>
    </citation>
    <scope>NUCLEOTIDE SEQUENCE</scope>
    <source>
        <strain evidence="1">DSM 107340</strain>
    </source>
</reference>
<dbReference type="PROSITE" id="PS51257">
    <property type="entry name" value="PROKAR_LIPOPROTEIN"/>
    <property type="match status" value="1"/>
</dbReference>
<gene>
    <name evidence="1" type="ORF">MM236_02155</name>
</gene>
<evidence type="ECO:0000313" key="1">
    <source>
        <dbReference type="EMBL" id="MCH7396767.1"/>
    </source>
</evidence>
<proteinExistence type="predicted"/>
<dbReference type="RefSeq" id="WP_241273287.1">
    <property type="nucleotide sequence ID" value="NZ_JAKZGS010000001.1"/>
</dbReference>
<dbReference type="EMBL" id="JAKZGS010000001">
    <property type="protein sequence ID" value="MCH7396767.1"/>
    <property type="molecule type" value="Genomic_DNA"/>
</dbReference>
<organism evidence="1 2">
    <name type="scientific">Belliella calami</name>
    <dbReference type="NCBI Taxonomy" id="2923436"/>
    <lineage>
        <taxon>Bacteria</taxon>
        <taxon>Pseudomonadati</taxon>
        <taxon>Bacteroidota</taxon>
        <taxon>Cytophagia</taxon>
        <taxon>Cytophagales</taxon>
        <taxon>Cyclobacteriaceae</taxon>
        <taxon>Belliella</taxon>
    </lineage>
</organism>
<protein>
    <submittedName>
        <fullName evidence="1">Uncharacterized protein</fullName>
    </submittedName>
</protein>
<accession>A0ABS9UJG5</accession>